<proteinExistence type="predicted"/>
<dbReference type="EMBL" id="UYJE01007210">
    <property type="protein sequence ID" value="VDI52720.1"/>
    <property type="molecule type" value="Genomic_DNA"/>
</dbReference>
<comment type="caution">
    <text evidence="1">The sequence shown here is derived from an EMBL/GenBank/DDBJ whole genome shotgun (WGS) entry which is preliminary data.</text>
</comment>
<gene>
    <name evidence="1" type="ORF">MGAL_10B008922</name>
</gene>
<sequence length="265" mass="30317">MGYNEYNGNMGYMGYNSYMGSTGNMGFNSNIGYTGNMGFNSNIGYTGNMGYDGLLVTRKDVKIMTLPIAAIRAIFPSLRKKAQQEIFLVAVFLKEIKEKNMDCVYFPDIYSISSVTHRTIDVFTTISESLEVNFNSETADFPREQIKTVMHKMMAYRQNIEFPEINKLFYLLTEMVLGVVGTHETASNSSTKTSVAGRIQNKFVKLVSASDSILPIPTFDQIKTEEYQAQIDEMQTLRRAHTYLYKDLQRQQEVILQHTLLFYKF</sequence>
<reference evidence="1" key="1">
    <citation type="submission" date="2018-11" db="EMBL/GenBank/DDBJ databases">
        <authorList>
            <person name="Alioto T."/>
            <person name="Alioto T."/>
        </authorList>
    </citation>
    <scope>NUCLEOTIDE SEQUENCE</scope>
</reference>
<keyword evidence="2" id="KW-1185">Reference proteome</keyword>
<evidence type="ECO:0000313" key="1">
    <source>
        <dbReference type="EMBL" id="VDI52720.1"/>
    </source>
</evidence>
<organism evidence="1 2">
    <name type="scientific">Mytilus galloprovincialis</name>
    <name type="common">Mediterranean mussel</name>
    <dbReference type="NCBI Taxonomy" id="29158"/>
    <lineage>
        <taxon>Eukaryota</taxon>
        <taxon>Metazoa</taxon>
        <taxon>Spiralia</taxon>
        <taxon>Lophotrochozoa</taxon>
        <taxon>Mollusca</taxon>
        <taxon>Bivalvia</taxon>
        <taxon>Autobranchia</taxon>
        <taxon>Pteriomorphia</taxon>
        <taxon>Mytilida</taxon>
        <taxon>Mytiloidea</taxon>
        <taxon>Mytilidae</taxon>
        <taxon>Mytilinae</taxon>
        <taxon>Mytilus</taxon>
    </lineage>
</organism>
<dbReference type="Proteomes" id="UP000596742">
    <property type="component" value="Unassembled WGS sequence"/>
</dbReference>
<dbReference type="AlphaFoldDB" id="A0A8B6FPI7"/>
<name>A0A8B6FPI7_MYTGA</name>
<evidence type="ECO:0000313" key="2">
    <source>
        <dbReference type="Proteomes" id="UP000596742"/>
    </source>
</evidence>
<protein>
    <submittedName>
        <fullName evidence="1">Uncharacterized protein</fullName>
    </submittedName>
</protein>
<accession>A0A8B6FPI7</accession>